<sequence>MKIKIASAVLAVSILFSGWLYWGSDLKIEQVLTSNEWQSTMVTLITDNLPDDTVGPLRKVNVESNVKYLPNGDYIRVANIRLFAQGSNTESTINISEKGRWEVSDNYLLVSPAEFKDISASQSKDFSESQLRLITQIFKLDAEQSRRIDVVNEKTLLLTSLNHGSTVLFRN</sequence>
<name>A0A0C1Z5K2_9VIBR</name>
<proteinExistence type="predicted"/>
<dbReference type="InterPro" id="IPR035288">
    <property type="entry name" value="ToxS"/>
</dbReference>
<evidence type="ECO:0000313" key="1">
    <source>
        <dbReference type="EMBL" id="KIF51404.1"/>
    </source>
</evidence>
<dbReference type="Proteomes" id="UP000031586">
    <property type="component" value="Unassembled WGS sequence"/>
</dbReference>
<dbReference type="Pfam" id="PF17323">
    <property type="entry name" value="ToxS"/>
    <property type="match status" value="1"/>
</dbReference>
<reference evidence="1 2" key="1">
    <citation type="submission" date="2014-07" db="EMBL/GenBank/DDBJ databases">
        <title>Unique and conserved regions in Vibrio harveyi and related species in comparison with the shrimp pathogen Vibrio harveyi CAIM 1792.</title>
        <authorList>
            <person name="Espinoza-Valles I."/>
            <person name="Vora G."/>
            <person name="Leekitcharoenphon P."/>
            <person name="Ussery D."/>
            <person name="Hoj L."/>
            <person name="Gomez-Gil B."/>
        </authorList>
    </citation>
    <scope>NUCLEOTIDE SEQUENCE [LARGE SCALE GENOMIC DNA]</scope>
    <source>
        <strain evidence="2">CAIM 1854 / LMG 25443</strain>
    </source>
</reference>
<dbReference type="GO" id="GO:0016020">
    <property type="term" value="C:membrane"/>
    <property type="evidence" value="ECO:0007669"/>
    <property type="project" value="InterPro"/>
</dbReference>
<keyword evidence="1" id="KW-0472">Membrane</keyword>
<dbReference type="EMBL" id="JPRD01000039">
    <property type="protein sequence ID" value="KIF51404.1"/>
    <property type="molecule type" value="Genomic_DNA"/>
</dbReference>
<accession>A0A0C1Z5K2</accession>
<dbReference type="AlphaFoldDB" id="A0A0C1Z5K2"/>
<gene>
    <name evidence="1" type="ORF">H735_19950</name>
</gene>
<dbReference type="RefSeq" id="WP_009707226.1">
    <property type="nucleotide sequence ID" value="NZ_BAOH01000137.1"/>
</dbReference>
<evidence type="ECO:0000313" key="2">
    <source>
        <dbReference type="Proteomes" id="UP000031586"/>
    </source>
</evidence>
<protein>
    <submittedName>
        <fullName evidence="1">Transmembrane regulatory protein ToxS</fullName>
    </submittedName>
</protein>
<organism evidence="1 2">
    <name type="scientific">Vibrio owensii CAIM 1854 = LMG 25443</name>
    <dbReference type="NCBI Taxonomy" id="1229493"/>
    <lineage>
        <taxon>Bacteria</taxon>
        <taxon>Pseudomonadati</taxon>
        <taxon>Pseudomonadota</taxon>
        <taxon>Gammaproteobacteria</taxon>
        <taxon>Vibrionales</taxon>
        <taxon>Vibrionaceae</taxon>
        <taxon>Vibrio</taxon>
    </lineage>
</organism>
<dbReference type="PATRIC" id="fig|1229493.5.peg.3324"/>
<keyword evidence="1" id="KW-0812">Transmembrane</keyword>
<comment type="caution">
    <text evidence="1">The sequence shown here is derived from an EMBL/GenBank/DDBJ whole genome shotgun (WGS) entry which is preliminary data.</text>
</comment>
<dbReference type="GeneID" id="47098996"/>